<dbReference type="EMBL" id="QEIN01000063">
    <property type="protein sequence ID" value="RCV59275.1"/>
    <property type="molecule type" value="Genomic_DNA"/>
</dbReference>
<dbReference type="InterPro" id="IPR035901">
    <property type="entry name" value="GIY-YIG_endonuc_sf"/>
</dbReference>
<dbReference type="Pfam" id="PF01541">
    <property type="entry name" value="GIY-YIG"/>
    <property type="match status" value="1"/>
</dbReference>
<evidence type="ECO:0000313" key="5">
    <source>
        <dbReference type="Proteomes" id="UP000253318"/>
    </source>
</evidence>
<evidence type="ECO:0000259" key="3">
    <source>
        <dbReference type="PROSITE" id="PS50164"/>
    </source>
</evidence>
<comment type="similarity">
    <text evidence="1">Belongs to the phD/YefM antitoxin family.</text>
</comment>
<evidence type="ECO:0000313" key="4">
    <source>
        <dbReference type="EMBL" id="RCV59275.1"/>
    </source>
</evidence>
<proteinExistence type="inferred from homology"/>
<dbReference type="RefSeq" id="WP_114400321.1">
    <property type="nucleotide sequence ID" value="NZ_QEIM01000207.1"/>
</dbReference>
<dbReference type="Proteomes" id="UP000253318">
    <property type="component" value="Unassembled WGS sequence"/>
</dbReference>
<organism evidence="4 5">
    <name type="scientific">Marinitenerispora sediminis</name>
    <dbReference type="NCBI Taxonomy" id="1931232"/>
    <lineage>
        <taxon>Bacteria</taxon>
        <taxon>Bacillati</taxon>
        <taxon>Actinomycetota</taxon>
        <taxon>Actinomycetes</taxon>
        <taxon>Streptosporangiales</taxon>
        <taxon>Nocardiopsidaceae</taxon>
        <taxon>Marinitenerispora</taxon>
    </lineage>
</organism>
<dbReference type="InterPro" id="IPR036165">
    <property type="entry name" value="YefM-like_sf"/>
</dbReference>
<protein>
    <recommendedName>
        <fullName evidence="3">GIY-YIG domain-containing protein</fullName>
    </recommendedName>
</protein>
<feature type="domain" description="GIY-YIG" evidence="3">
    <location>
        <begin position="7"/>
        <end position="85"/>
    </location>
</feature>
<evidence type="ECO:0000256" key="1">
    <source>
        <dbReference type="ARBA" id="ARBA00009981"/>
    </source>
</evidence>
<dbReference type="InterPro" id="IPR000305">
    <property type="entry name" value="GIY-YIG_endonuc"/>
</dbReference>
<feature type="compositionally biased region" description="Basic and acidic residues" evidence="2">
    <location>
        <begin position="63"/>
        <end position="76"/>
    </location>
</feature>
<accession>A0A368T6Y4</accession>
<dbReference type="SUPFAM" id="SSF143120">
    <property type="entry name" value="YefM-like"/>
    <property type="match status" value="1"/>
</dbReference>
<dbReference type="Gene3D" id="3.40.1620.10">
    <property type="entry name" value="YefM-like domain"/>
    <property type="match status" value="1"/>
</dbReference>
<comment type="caution">
    <text evidence="4">The sequence shown here is derived from an EMBL/GenBank/DDBJ whole genome shotgun (WGS) entry which is preliminary data.</text>
</comment>
<name>A0A368T6Y4_9ACTN</name>
<evidence type="ECO:0000256" key="2">
    <source>
        <dbReference type="SAM" id="MobiDB-lite"/>
    </source>
</evidence>
<dbReference type="CDD" id="cd00719">
    <property type="entry name" value="GIY-YIG_SF"/>
    <property type="match status" value="1"/>
</dbReference>
<feature type="region of interest" description="Disordered" evidence="2">
    <location>
        <begin position="61"/>
        <end position="97"/>
    </location>
</feature>
<dbReference type="SUPFAM" id="SSF82771">
    <property type="entry name" value="GIY-YIG endonuclease"/>
    <property type="match status" value="1"/>
</dbReference>
<dbReference type="PROSITE" id="PS50164">
    <property type="entry name" value="GIY_YIG"/>
    <property type="match status" value="1"/>
</dbReference>
<gene>
    <name evidence="4" type="ORF">DEF24_09895</name>
</gene>
<sequence>MTKPVLGKTAVYRLYDSDGTLLYVGLGSDPESRWKDHAREKSWWPEVSSKTVTWHDSLGEASQAEHEAMHSEDPVHNKAKWQWSRQGEGQGAPTDITTVPLGIFRQNIPDRVEAAHFRNEATVVTKNGEPRAALVPYSWLKDLISQKGQAEEPPQT</sequence>
<keyword evidence="5" id="KW-1185">Reference proteome</keyword>
<dbReference type="AlphaFoldDB" id="A0A368T6Y4"/>
<dbReference type="OrthoDB" id="3543501at2"/>
<reference evidence="4 5" key="1">
    <citation type="submission" date="2018-04" db="EMBL/GenBank/DDBJ databases">
        <title>Novel actinobacteria from marine sediment.</title>
        <authorList>
            <person name="Ng Z.Y."/>
            <person name="Tan G.Y.A."/>
        </authorList>
    </citation>
    <scope>NUCLEOTIDE SEQUENCE [LARGE SCALE GENOMIC DNA]</scope>
    <source>
        <strain evidence="4 5">TPS81</strain>
    </source>
</reference>